<dbReference type="InterPro" id="IPR049156">
    <property type="entry name" value="Phage_chap_TAC_15-like"/>
</dbReference>
<name>A0A0D1BP85_CLOBO</name>
<proteinExistence type="predicted"/>
<protein>
    <submittedName>
        <fullName evidence="1">Uncharacterized protein</fullName>
    </submittedName>
</protein>
<dbReference type="EMBL" id="JXSU01000008">
    <property type="protein sequence ID" value="KIS22015.1"/>
    <property type="molecule type" value="Genomic_DNA"/>
</dbReference>
<dbReference type="Pfam" id="PF21822">
    <property type="entry name" value="Phage_TAC_15"/>
    <property type="match status" value="1"/>
</dbReference>
<dbReference type="AlphaFoldDB" id="A0A0D1BP85"/>
<accession>A0A0D1BP85</accession>
<reference evidence="1 2" key="1">
    <citation type="submission" date="2014-06" db="EMBL/GenBank/DDBJ databases">
        <title>Genome characterization of distinct group I Clostridium botulinum lineages.</title>
        <authorList>
            <person name="Giordani F."/>
            <person name="Anselmo A."/>
            <person name="Fillo S."/>
            <person name="Palozzi A.M."/>
            <person name="Fortunato A."/>
            <person name="Gentile B."/>
            <person name="Ciammaruconi A."/>
            <person name="Anniballi F."/>
            <person name="De Medici D."/>
            <person name="Lista F."/>
        </authorList>
    </citation>
    <scope>NUCLEOTIDE SEQUENCE [LARGE SCALE GENOMIC DNA]</scope>
    <source>
        <strain evidence="1 2">B2 450</strain>
    </source>
</reference>
<organism evidence="1 2">
    <name type="scientific">Clostridium botulinum B2 450</name>
    <dbReference type="NCBI Taxonomy" id="1379739"/>
    <lineage>
        <taxon>Bacteria</taxon>
        <taxon>Bacillati</taxon>
        <taxon>Bacillota</taxon>
        <taxon>Clostridia</taxon>
        <taxon>Eubacteriales</taxon>
        <taxon>Clostridiaceae</taxon>
        <taxon>Clostridium</taxon>
    </lineage>
</organism>
<comment type="caution">
    <text evidence="1">The sequence shown here is derived from an EMBL/GenBank/DDBJ whole genome shotgun (WGS) entry which is preliminary data.</text>
</comment>
<dbReference type="PATRIC" id="fig|1379739.3.peg.3618"/>
<evidence type="ECO:0000313" key="2">
    <source>
        <dbReference type="Proteomes" id="UP000032250"/>
    </source>
</evidence>
<gene>
    <name evidence="1" type="ORF">N495_16120</name>
</gene>
<evidence type="ECO:0000313" key="1">
    <source>
        <dbReference type="EMBL" id="KIS22015.1"/>
    </source>
</evidence>
<dbReference type="HOGENOM" id="CLU_1721083_0_0_9"/>
<dbReference type="Proteomes" id="UP000032250">
    <property type="component" value="Unassembled WGS sequence"/>
</dbReference>
<sequence length="151" mass="17323">MVEICKDIEINERKFRLNKMDARTGSYMLFNLMKILGPIFKNIKVDNIEDISLDDINLTDLVSSIFNLPEDEFRYIQDNCLKVVEELLPAGPAKVLDKYGNFGVMDIEFNTGLLMNLTIQSLVFNVKGFFEESPLTSIMEKLTTSLQNLKM</sequence>
<dbReference type="RefSeq" id="WP_043032489.1">
    <property type="nucleotide sequence ID" value="NZ_JXSU01000008.1"/>
</dbReference>
<dbReference type="OrthoDB" id="2617623at2"/>